<keyword evidence="5" id="KW-0028">Amino-acid biosynthesis</keyword>
<evidence type="ECO:0000256" key="5">
    <source>
        <dbReference type="ARBA" id="ARBA00022605"/>
    </source>
</evidence>
<reference evidence="12 13" key="1">
    <citation type="submission" date="2015-09" db="EMBL/GenBank/DDBJ databases">
        <authorList>
            <consortium name="Pathogen Informatics"/>
        </authorList>
    </citation>
    <scope>NUCLEOTIDE SEQUENCE [LARGE SCALE GENOMIC DNA]</scope>
    <source>
        <strain evidence="12 13">2789STDY5834856</strain>
    </source>
</reference>
<dbReference type="CDD" id="cd02612">
    <property type="entry name" value="HAD_PGPPase"/>
    <property type="match status" value="1"/>
</dbReference>
<dbReference type="EMBL" id="CYZX01000001">
    <property type="protein sequence ID" value="CUN57931.1"/>
    <property type="molecule type" value="Genomic_DNA"/>
</dbReference>
<keyword evidence="8" id="KW-0460">Magnesium</keyword>
<protein>
    <recommendedName>
        <fullName evidence="4">phosphoserine phosphatase</fullName>
        <ecNumber evidence="4">3.1.3.3</ecNumber>
    </recommendedName>
</protein>
<dbReference type="RefSeq" id="WP_055262977.1">
    <property type="nucleotide sequence ID" value="NZ_CABIXQ010000001.1"/>
</dbReference>
<evidence type="ECO:0000313" key="13">
    <source>
        <dbReference type="Proteomes" id="UP000095594"/>
    </source>
</evidence>
<evidence type="ECO:0000256" key="8">
    <source>
        <dbReference type="ARBA" id="ARBA00022842"/>
    </source>
</evidence>
<comment type="catalytic activity">
    <reaction evidence="11">
        <text>O-phospho-D-serine + H2O = D-serine + phosphate</text>
        <dbReference type="Rhea" id="RHEA:24873"/>
        <dbReference type="ChEBI" id="CHEBI:15377"/>
        <dbReference type="ChEBI" id="CHEBI:35247"/>
        <dbReference type="ChEBI" id="CHEBI:43474"/>
        <dbReference type="ChEBI" id="CHEBI:58680"/>
        <dbReference type="EC" id="3.1.3.3"/>
    </reaction>
</comment>
<gene>
    <name evidence="12" type="ORF">ERS852471_00178</name>
</gene>
<dbReference type="NCBIfam" id="TIGR01488">
    <property type="entry name" value="HAD-SF-IB"/>
    <property type="match status" value="1"/>
</dbReference>
<dbReference type="GO" id="GO:0000287">
    <property type="term" value="F:magnesium ion binding"/>
    <property type="evidence" value="ECO:0007669"/>
    <property type="project" value="TreeGrafter"/>
</dbReference>
<dbReference type="NCBIfam" id="TIGR01490">
    <property type="entry name" value="HAD-SF-IB-hyp1"/>
    <property type="match status" value="1"/>
</dbReference>
<dbReference type="InterPro" id="IPR006385">
    <property type="entry name" value="HAD_hydro_SerB1"/>
</dbReference>
<dbReference type="GO" id="GO:0036424">
    <property type="term" value="F:L-phosphoserine phosphatase activity"/>
    <property type="evidence" value="ECO:0007669"/>
    <property type="project" value="TreeGrafter"/>
</dbReference>
<name>A0A173Y188_9CLOT</name>
<dbReference type="Gene3D" id="3.40.50.1000">
    <property type="entry name" value="HAD superfamily/HAD-like"/>
    <property type="match status" value="1"/>
</dbReference>
<dbReference type="PANTHER" id="PTHR43344:SF2">
    <property type="entry name" value="PHOSPHOSERINE PHOSPHATASE"/>
    <property type="match status" value="1"/>
</dbReference>
<evidence type="ECO:0000256" key="7">
    <source>
        <dbReference type="ARBA" id="ARBA00022801"/>
    </source>
</evidence>
<evidence type="ECO:0000256" key="2">
    <source>
        <dbReference type="ARBA" id="ARBA00005135"/>
    </source>
</evidence>
<organism evidence="12 13">
    <name type="scientific">Clostridium disporicum</name>
    <dbReference type="NCBI Taxonomy" id="84024"/>
    <lineage>
        <taxon>Bacteria</taxon>
        <taxon>Bacillati</taxon>
        <taxon>Bacillota</taxon>
        <taxon>Clostridia</taxon>
        <taxon>Eubacteriales</taxon>
        <taxon>Clostridiaceae</taxon>
        <taxon>Clostridium</taxon>
    </lineage>
</organism>
<dbReference type="InterPro" id="IPR023214">
    <property type="entry name" value="HAD_sf"/>
</dbReference>
<proteinExistence type="inferred from homology"/>
<evidence type="ECO:0000256" key="10">
    <source>
        <dbReference type="ARBA" id="ARBA00048138"/>
    </source>
</evidence>
<comment type="similarity">
    <text evidence="3">Belongs to the HAD-like hydrolase superfamily. SerB family.</text>
</comment>
<dbReference type="EC" id="3.1.3.3" evidence="4"/>
<dbReference type="AlphaFoldDB" id="A0A173Y188"/>
<evidence type="ECO:0000256" key="9">
    <source>
        <dbReference type="ARBA" id="ARBA00023299"/>
    </source>
</evidence>
<accession>A0A173Y188</accession>
<keyword evidence="6" id="KW-0479">Metal-binding</keyword>
<comment type="cofactor">
    <cofactor evidence="1">
        <name>Mg(2+)</name>
        <dbReference type="ChEBI" id="CHEBI:18420"/>
    </cofactor>
</comment>
<dbReference type="SUPFAM" id="SSF56784">
    <property type="entry name" value="HAD-like"/>
    <property type="match status" value="1"/>
</dbReference>
<comment type="pathway">
    <text evidence="2">Amino-acid biosynthesis; L-serine biosynthesis; L-serine from 3-phospho-D-glycerate: step 3/3.</text>
</comment>
<evidence type="ECO:0000256" key="3">
    <source>
        <dbReference type="ARBA" id="ARBA00009184"/>
    </source>
</evidence>
<dbReference type="Pfam" id="PF12710">
    <property type="entry name" value="HAD"/>
    <property type="match status" value="1"/>
</dbReference>
<comment type="catalytic activity">
    <reaction evidence="10">
        <text>O-phospho-L-serine + H2O = L-serine + phosphate</text>
        <dbReference type="Rhea" id="RHEA:21208"/>
        <dbReference type="ChEBI" id="CHEBI:15377"/>
        <dbReference type="ChEBI" id="CHEBI:33384"/>
        <dbReference type="ChEBI" id="CHEBI:43474"/>
        <dbReference type="ChEBI" id="CHEBI:57524"/>
        <dbReference type="EC" id="3.1.3.3"/>
    </reaction>
</comment>
<dbReference type="PANTHER" id="PTHR43344">
    <property type="entry name" value="PHOSPHOSERINE PHOSPHATASE"/>
    <property type="match status" value="1"/>
</dbReference>
<evidence type="ECO:0000256" key="1">
    <source>
        <dbReference type="ARBA" id="ARBA00001946"/>
    </source>
</evidence>
<evidence type="ECO:0000256" key="4">
    <source>
        <dbReference type="ARBA" id="ARBA00012640"/>
    </source>
</evidence>
<keyword evidence="9" id="KW-0718">Serine biosynthesis</keyword>
<dbReference type="InterPro" id="IPR036412">
    <property type="entry name" value="HAD-like_sf"/>
</dbReference>
<keyword evidence="7" id="KW-0378">Hydrolase</keyword>
<dbReference type="InterPro" id="IPR050582">
    <property type="entry name" value="HAD-like_SerB"/>
</dbReference>
<dbReference type="GO" id="GO:0005737">
    <property type="term" value="C:cytoplasm"/>
    <property type="evidence" value="ECO:0007669"/>
    <property type="project" value="TreeGrafter"/>
</dbReference>
<dbReference type="Proteomes" id="UP000095594">
    <property type="component" value="Unassembled WGS sequence"/>
</dbReference>
<evidence type="ECO:0000256" key="11">
    <source>
        <dbReference type="ARBA" id="ARBA00048523"/>
    </source>
</evidence>
<evidence type="ECO:0000256" key="6">
    <source>
        <dbReference type="ARBA" id="ARBA00022723"/>
    </source>
</evidence>
<dbReference type="GO" id="GO:0006564">
    <property type="term" value="P:L-serine biosynthetic process"/>
    <property type="evidence" value="ECO:0007669"/>
    <property type="project" value="UniProtKB-KW"/>
</dbReference>
<sequence length="242" mass="28420">MKKIAAFFDIDGTIYREGLITEVFKKIIKYELVDEEKWYKEVRPAYLLWDKRQGDYDTYLLKMVDIYVEAIKGISKEQIEHVAKKVIEQKGDRVYTFSRERIKWHQEQGHIVIAISGSPYELVKEMSQKYNMDDFKGTIYISDKNNNYTGDVIPMWDSESKEKALLEMKEKYNIDLSASYAYGDTAGDYTMFKLVGTPYAINPTKELLHKITNDKEINDKINIIVERKDVTYKLTTDNLELL</sequence>
<dbReference type="OrthoDB" id="9794212at2"/>
<evidence type="ECO:0000313" key="12">
    <source>
        <dbReference type="EMBL" id="CUN57931.1"/>
    </source>
</evidence>